<dbReference type="Proteomes" id="UP000293671">
    <property type="component" value="Unassembled WGS sequence"/>
</dbReference>
<proteinExistence type="inferred from homology"/>
<gene>
    <name evidence="2" type="ORF">EV670_3673</name>
</gene>
<comment type="similarity">
    <text evidence="1">Belongs to the BolA/IbaG family.</text>
</comment>
<dbReference type="AlphaFoldDB" id="A0A4Q7V7V8"/>
<name>A0A4Q7V7V8_9BURK</name>
<organism evidence="2 3">
    <name type="scientific">Rivibacter subsaxonicus</name>
    <dbReference type="NCBI Taxonomy" id="457575"/>
    <lineage>
        <taxon>Bacteria</taxon>
        <taxon>Pseudomonadati</taxon>
        <taxon>Pseudomonadota</taxon>
        <taxon>Betaproteobacteria</taxon>
        <taxon>Burkholderiales</taxon>
        <taxon>Rivibacter</taxon>
    </lineage>
</organism>
<evidence type="ECO:0000313" key="2">
    <source>
        <dbReference type="EMBL" id="RZT91403.1"/>
    </source>
</evidence>
<dbReference type="Gene3D" id="3.30.300.90">
    <property type="entry name" value="BolA-like"/>
    <property type="match status" value="1"/>
</dbReference>
<dbReference type="OrthoDB" id="5296536at2"/>
<dbReference type="RefSeq" id="WP_130434887.1">
    <property type="nucleotide sequence ID" value="NZ_SHKP01000011.1"/>
</dbReference>
<evidence type="ECO:0000313" key="3">
    <source>
        <dbReference type="Proteomes" id="UP000293671"/>
    </source>
</evidence>
<dbReference type="PANTHER" id="PTHR46230:SF7">
    <property type="entry name" value="BOLA-LIKE PROTEIN 1"/>
    <property type="match status" value="1"/>
</dbReference>
<dbReference type="EMBL" id="SHKP01000011">
    <property type="protein sequence ID" value="RZT91403.1"/>
    <property type="molecule type" value="Genomic_DNA"/>
</dbReference>
<sequence length="102" mass="10817">MSAQPAFPSAAEVEAALRSAFPDAIELVVRDDSHQHAGHAGAASGRHFFAQIVSERFSASPRVARHRLVYDALGPWMHRGIHALALQTLTPAEAAAAANGPR</sequence>
<evidence type="ECO:0000256" key="1">
    <source>
        <dbReference type="RuleBase" id="RU003860"/>
    </source>
</evidence>
<accession>A0A4Q7V7V8</accession>
<dbReference type="PANTHER" id="PTHR46230">
    <property type="match status" value="1"/>
</dbReference>
<dbReference type="InterPro" id="IPR002634">
    <property type="entry name" value="BolA"/>
</dbReference>
<dbReference type="InterPro" id="IPR036065">
    <property type="entry name" value="BolA-like_sf"/>
</dbReference>
<protein>
    <submittedName>
        <fullName evidence="2">BolA protein family transcriptional regulator</fullName>
    </submittedName>
</protein>
<dbReference type="Pfam" id="PF01722">
    <property type="entry name" value="BolA"/>
    <property type="match status" value="1"/>
</dbReference>
<dbReference type="PIRSF" id="PIRSF003113">
    <property type="entry name" value="BolA"/>
    <property type="match status" value="1"/>
</dbReference>
<reference evidence="2 3" key="1">
    <citation type="submission" date="2019-02" db="EMBL/GenBank/DDBJ databases">
        <title>Genomic Encyclopedia of Type Strains, Phase IV (KMG-IV): sequencing the most valuable type-strain genomes for metagenomic binning, comparative biology and taxonomic classification.</title>
        <authorList>
            <person name="Goeker M."/>
        </authorList>
    </citation>
    <scope>NUCLEOTIDE SEQUENCE [LARGE SCALE GENOMIC DNA]</scope>
    <source>
        <strain evidence="2 3">DSM 19570</strain>
    </source>
</reference>
<dbReference type="GO" id="GO:0016226">
    <property type="term" value="P:iron-sulfur cluster assembly"/>
    <property type="evidence" value="ECO:0007669"/>
    <property type="project" value="TreeGrafter"/>
</dbReference>
<dbReference type="SUPFAM" id="SSF82657">
    <property type="entry name" value="BolA-like"/>
    <property type="match status" value="1"/>
</dbReference>
<comment type="caution">
    <text evidence="2">The sequence shown here is derived from an EMBL/GenBank/DDBJ whole genome shotgun (WGS) entry which is preliminary data.</text>
</comment>
<keyword evidence="3" id="KW-1185">Reference proteome</keyword>